<organism evidence="6 7">
    <name type="scientific">Flavobacterium cucumis</name>
    <dbReference type="NCBI Taxonomy" id="416016"/>
    <lineage>
        <taxon>Bacteria</taxon>
        <taxon>Pseudomonadati</taxon>
        <taxon>Bacteroidota</taxon>
        <taxon>Flavobacteriia</taxon>
        <taxon>Flavobacteriales</taxon>
        <taxon>Flavobacteriaceae</taxon>
        <taxon>Flavobacterium</taxon>
    </lineage>
</organism>
<dbReference type="InterPro" id="IPR036249">
    <property type="entry name" value="Thioredoxin-like_sf"/>
</dbReference>
<dbReference type="AlphaFoldDB" id="A0A1M7ZXA2"/>
<dbReference type="PROSITE" id="PS51257">
    <property type="entry name" value="PROKAR_LIPOPROTEIN"/>
    <property type="match status" value="1"/>
</dbReference>
<dbReference type="CDD" id="cd02966">
    <property type="entry name" value="TlpA_like_family"/>
    <property type="match status" value="1"/>
</dbReference>
<dbReference type="InterPro" id="IPR013766">
    <property type="entry name" value="Thioredoxin_domain"/>
</dbReference>
<dbReference type="Pfam" id="PF14289">
    <property type="entry name" value="DUF4369"/>
    <property type="match status" value="1"/>
</dbReference>
<dbReference type="Gene3D" id="3.40.30.10">
    <property type="entry name" value="Glutaredoxin"/>
    <property type="match status" value="1"/>
</dbReference>
<keyword evidence="3" id="KW-1015">Disulfide bond</keyword>
<dbReference type="SUPFAM" id="SSF52833">
    <property type="entry name" value="Thioredoxin-like"/>
    <property type="match status" value="1"/>
</dbReference>
<evidence type="ECO:0000313" key="7">
    <source>
        <dbReference type="Proteomes" id="UP000184611"/>
    </source>
</evidence>
<keyword evidence="7" id="KW-1185">Reference proteome</keyword>
<evidence type="ECO:0000256" key="3">
    <source>
        <dbReference type="ARBA" id="ARBA00023157"/>
    </source>
</evidence>
<dbReference type="GO" id="GO:0016209">
    <property type="term" value="F:antioxidant activity"/>
    <property type="evidence" value="ECO:0007669"/>
    <property type="project" value="InterPro"/>
</dbReference>
<sequence>MHFKFSKALFSLLILILLSSCNKLRPNVFILNGRIEGNYSGYIYLNYNSIKDSCLVKNNEFKFEGRIPSMTSAMIGTQGRTSAMEKDFFIEEGELFIILEIQNKKIRETELDWIVFKSIKGSKTADLQKEYENYQAKFEKDKNWQSKKYSKINQIISENPKNKYSASLILSESWNPDANILKLRKMYEKLDVAHQDTSSINILKSNLYQEEISMIGNPISDFELPNENGKLLQTKNYRGKILFIDFWASWCEPCRKQMPEIKNIYNQFKNQNFKILAVSLDADKDKHKWLKAIIKEKSTWDNVIETEEFDGKVAKMYNIQSIPSNILVDEKGIIIDQNISPEQLKKHLTKLFEQK</sequence>
<dbReference type="InterPro" id="IPR050553">
    <property type="entry name" value="Thioredoxin_ResA/DsbE_sf"/>
</dbReference>
<dbReference type="PANTHER" id="PTHR42852:SF6">
    <property type="entry name" value="THIOL:DISULFIDE INTERCHANGE PROTEIN DSBE"/>
    <property type="match status" value="1"/>
</dbReference>
<comment type="subcellular location">
    <subcellularLocation>
        <location evidence="1">Cell envelope</location>
    </subcellularLocation>
</comment>
<evidence type="ECO:0000256" key="4">
    <source>
        <dbReference type="ARBA" id="ARBA00023284"/>
    </source>
</evidence>
<dbReference type="InterPro" id="IPR025380">
    <property type="entry name" value="DUF4369"/>
</dbReference>
<dbReference type="STRING" id="416016.SAMN05443547_1801"/>
<dbReference type="GO" id="GO:0017004">
    <property type="term" value="P:cytochrome complex assembly"/>
    <property type="evidence" value="ECO:0007669"/>
    <property type="project" value="UniProtKB-KW"/>
</dbReference>
<evidence type="ECO:0000256" key="1">
    <source>
        <dbReference type="ARBA" id="ARBA00004196"/>
    </source>
</evidence>
<accession>A0A1M7ZXA2</accession>
<dbReference type="GO" id="GO:0030313">
    <property type="term" value="C:cell envelope"/>
    <property type="evidence" value="ECO:0007669"/>
    <property type="project" value="UniProtKB-SubCell"/>
</dbReference>
<dbReference type="Proteomes" id="UP000184611">
    <property type="component" value="Unassembled WGS sequence"/>
</dbReference>
<dbReference type="GO" id="GO:0016491">
    <property type="term" value="F:oxidoreductase activity"/>
    <property type="evidence" value="ECO:0007669"/>
    <property type="project" value="InterPro"/>
</dbReference>
<dbReference type="PROSITE" id="PS51352">
    <property type="entry name" value="THIOREDOXIN_2"/>
    <property type="match status" value="1"/>
</dbReference>
<evidence type="ECO:0000256" key="2">
    <source>
        <dbReference type="ARBA" id="ARBA00022748"/>
    </source>
</evidence>
<dbReference type="InterPro" id="IPR017937">
    <property type="entry name" value="Thioredoxin_CS"/>
</dbReference>
<gene>
    <name evidence="6" type="ORF">SAMN05443547_1801</name>
</gene>
<feature type="domain" description="Thioredoxin" evidence="5">
    <location>
        <begin position="213"/>
        <end position="340"/>
    </location>
</feature>
<keyword evidence="4" id="KW-0676">Redox-active center</keyword>
<dbReference type="PANTHER" id="PTHR42852">
    <property type="entry name" value="THIOL:DISULFIDE INTERCHANGE PROTEIN DSBE"/>
    <property type="match status" value="1"/>
</dbReference>
<keyword evidence="2" id="KW-0201">Cytochrome c-type biogenesis</keyword>
<dbReference type="InterPro" id="IPR000866">
    <property type="entry name" value="AhpC/TSA"/>
</dbReference>
<protein>
    <submittedName>
        <fullName evidence="6">Peroxiredoxin</fullName>
    </submittedName>
</protein>
<dbReference type="PROSITE" id="PS00194">
    <property type="entry name" value="THIOREDOXIN_1"/>
    <property type="match status" value="1"/>
</dbReference>
<reference evidence="7" key="1">
    <citation type="submission" date="2016-12" db="EMBL/GenBank/DDBJ databases">
        <authorList>
            <person name="Varghese N."/>
            <person name="Submissions S."/>
        </authorList>
    </citation>
    <scope>NUCLEOTIDE SEQUENCE [LARGE SCALE GENOMIC DNA]</scope>
    <source>
        <strain evidence="7">DSM 18830</strain>
    </source>
</reference>
<proteinExistence type="predicted"/>
<evidence type="ECO:0000259" key="5">
    <source>
        <dbReference type="PROSITE" id="PS51352"/>
    </source>
</evidence>
<evidence type="ECO:0000313" key="6">
    <source>
        <dbReference type="EMBL" id="SHO73440.1"/>
    </source>
</evidence>
<name>A0A1M7ZXA2_9FLAO</name>
<dbReference type="Pfam" id="PF00578">
    <property type="entry name" value="AhpC-TSA"/>
    <property type="match status" value="1"/>
</dbReference>
<dbReference type="EMBL" id="FRYK01000003">
    <property type="protein sequence ID" value="SHO73440.1"/>
    <property type="molecule type" value="Genomic_DNA"/>
</dbReference>